<dbReference type="PANTHER" id="PTHR43674:SF2">
    <property type="entry name" value="BETA-UREIDOPROPIONASE"/>
    <property type="match status" value="1"/>
</dbReference>
<dbReference type="Pfam" id="PF00795">
    <property type="entry name" value="CN_hydrolase"/>
    <property type="match status" value="1"/>
</dbReference>
<keyword evidence="3" id="KW-0012">Acyltransferase</keyword>
<dbReference type="EMBL" id="RCOS01000062">
    <property type="protein sequence ID" value="RSN76172.1"/>
    <property type="molecule type" value="Genomic_DNA"/>
</dbReference>
<dbReference type="GO" id="GO:0016746">
    <property type="term" value="F:acyltransferase activity"/>
    <property type="evidence" value="ECO:0007669"/>
    <property type="project" value="UniProtKB-KW"/>
</dbReference>
<evidence type="ECO:0000313" key="4">
    <source>
        <dbReference type="EMBL" id="RZN62675.1"/>
    </source>
</evidence>
<keyword evidence="1" id="KW-0378">Hydrolase</keyword>
<sequence>MKKVGYVQNEPKFGDVEGNLERVSLLLRDLEADLLVFPELFSTGYLFTSVRELEKLSEEISGGITIKFLERLSSELSCSIVAGFPEKAGKTFYNSAVAIKENGDIAGVYRKSHLFLDEKLLFSPGDTGFNVFNLSGMKVGIMICFDWIFPEACRVLALKGAEIIAHPANLVLPYAQTAMLARSIENRVFTITANRSGEDVSGEKRLKFTGMSQITSPKMEILARAPERGEHVAVVEIDPSEARNKKITERNDLWSDRRPELYGEITKGVS</sequence>
<evidence type="ECO:0000256" key="1">
    <source>
        <dbReference type="ARBA" id="ARBA00022801"/>
    </source>
</evidence>
<keyword evidence="3" id="KW-0808">Transferase</keyword>
<dbReference type="InterPro" id="IPR036526">
    <property type="entry name" value="C-N_Hydrolase_sf"/>
</dbReference>
<dbReference type="RefSeq" id="WP_125670795.1">
    <property type="nucleotide sequence ID" value="NZ_RCOS01000062.1"/>
</dbReference>
<dbReference type="InterPro" id="IPR003010">
    <property type="entry name" value="C-N_Hydrolase"/>
</dbReference>
<dbReference type="Proteomes" id="UP000277582">
    <property type="component" value="Unassembled WGS sequence"/>
</dbReference>
<evidence type="ECO:0000313" key="6">
    <source>
        <dbReference type="Proteomes" id="UP000316217"/>
    </source>
</evidence>
<dbReference type="InterPro" id="IPR050345">
    <property type="entry name" value="Aliph_Amidase/BUP"/>
</dbReference>
<accession>A0A3R9R6Z1</accession>
<dbReference type="CDD" id="cd07577">
    <property type="entry name" value="Ph0642_like"/>
    <property type="match status" value="1"/>
</dbReference>
<dbReference type="PANTHER" id="PTHR43674">
    <property type="entry name" value="NITRILASE C965.09-RELATED"/>
    <property type="match status" value="1"/>
</dbReference>
<proteinExistence type="predicted"/>
<evidence type="ECO:0000259" key="2">
    <source>
        <dbReference type="PROSITE" id="PS50263"/>
    </source>
</evidence>
<dbReference type="Proteomes" id="UP000316217">
    <property type="component" value="Unassembled WGS sequence"/>
</dbReference>
<name>A0A3R9R6Z1_9CREN</name>
<dbReference type="EMBL" id="RXII01000039">
    <property type="protein sequence ID" value="RZN62675.1"/>
    <property type="molecule type" value="Genomic_DNA"/>
</dbReference>
<dbReference type="Gene3D" id="3.60.110.10">
    <property type="entry name" value="Carbon-nitrogen hydrolase"/>
    <property type="match status" value="1"/>
</dbReference>
<gene>
    <name evidence="3" type="ORF">D6D85_04255</name>
    <name evidence="4" type="ORF">EF810_02130</name>
</gene>
<dbReference type="AlphaFoldDB" id="A0A3R9R6Z1"/>
<keyword evidence="5" id="KW-1185">Reference proteome</keyword>
<evidence type="ECO:0000313" key="5">
    <source>
        <dbReference type="Proteomes" id="UP000277582"/>
    </source>
</evidence>
<comment type="caution">
    <text evidence="3">The sequence shown here is derived from an EMBL/GenBank/DDBJ whole genome shotgun (WGS) entry which is preliminary data.</text>
</comment>
<feature type="domain" description="CN hydrolase" evidence="2">
    <location>
        <begin position="2"/>
        <end position="239"/>
    </location>
</feature>
<reference evidence="3 5" key="1">
    <citation type="submission" date="2018-10" db="EMBL/GenBank/DDBJ databases">
        <title>Co-occurring genomic capacity for anaerobic methane metabolism and dissimilatory sulfite reduction discovered in the Korarchaeota.</title>
        <authorList>
            <person name="Mckay L.J."/>
            <person name="Dlakic M."/>
            <person name="Fields M.W."/>
            <person name="Delmont T.O."/>
            <person name="Eren A.M."/>
            <person name="Jay Z.J."/>
            <person name="Klingelsmith K.B."/>
            <person name="Rusch D.B."/>
            <person name="Inskeep W.P."/>
        </authorList>
    </citation>
    <scope>NUCLEOTIDE SEQUENCE [LARGE SCALE GENOMIC DNA]</scope>
    <source>
        <strain evidence="3 5">MDKW</strain>
    </source>
</reference>
<reference evidence="4 6" key="2">
    <citation type="journal article" date="2019" name="Nat. Microbiol.">
        <title>Wide diversity of methane and short-chain alkane metabolisms in uncultured archaea.</title>
        <authorList>
            <person name="Borrel G."/>
            <person name="Adam P.S."/>
            <person name="McKay L.J."/>
            <person name="Chen L.X."/>
            <person name="Sierra-Garcia I.N."/>
            <person name="Sieber C.M."/>
            <person name="Letourneur Q."/>
            <person name="Ghozlane A."/>
            <person name="Andersen G.L."/>
            <person name="Li W.J."/>
            <person name="Hallam S.J."/>
            <person name="Muyzer G."/>
            <person name="de Oliveira V.M."/>
            <person name="Inskeep W.P."/>
            <person name="Banfield J.F."/>
            <person name="Gribaldo S."/>
        </authorList>
    </citation>
    <scope>NUCLEOTIDE SEQUENCE [LARGE SCALE GENOMIC DNA]</scope>
    <source>
        <strain evidence="4">NM4</strain>
    </source>
</reference>
<evidence type="ECO:0000313" key="3">
    <source>
        <dbReference type="EMBL" id="RSN76172.1"/>
    </source>
</evidence>
<dbReference type="SUPFAM" id="SSF56317">
    <property type="entry name" value="Carbon-nitrogen hydrolase"/>
    <property type="match status" value="1"/>
</dbReference>
<dbReference type="GO" id="GO:0016811">
    <property type="term" value="F:hydrolase activity, acting on carbon-nitrogen (but not peptide) bonds, in linear amides"/>
    <property type="evidence" value="ECO:0007669"/>
    <property type="project" value="TreeGrafter"/>
</dbReference>
<protein>
    <submittedName>
        <fullName evidence="3">Acyltransferase</fullName>
    </submittedName>
</protein>
<dbReference type="PROSITE" id="PS50263">
    <property type="entry name" value="CN_HYDROLASE"/>
    <property type="match status" value="1"/>
</dbReference>
<dbReference type="OrthoDB" id="39312at2157"/>
<organism evidence="3 5">
    <name type="scientific">Candidatus Methanodesulfokora washburnensis</name>
    <dbReference type="NCBI Taxonomy" id="2478471"/>
    <lineage>
        <taxon>Archaea</taxon>
        <taxon>Thermoproteota</taxon>
        <taxon>Candidatus Korarchaeia</taxon>
        <taxon>Candidatus Korarchaeia incertae sedis</taxon>
        <taxon>Candidatus Methanodesulfokora</taxon>
    </lineage>
</organism>